<reference evidence="1" key="1">
    <citation type="submission" date="2022-06" db="EMBL/GenBank/DDBJ databases">
        <title>Draft genome sequences of Pragia fontium str. JCM24417.</title>
        <authorList>
            <person name="Wakabayashi Y."/>
            <person name="Kojima K."/>
        </authorList>
    </citation>
    <scope>NUCLEOTIDE SEQUENCE</scope>
    <source>
        <strain evidence="1">JCM 24417</strain>
    </source>
</reference>
<evidence type="ECO:0008006" key="3">
    <source>
        <dbReference type="Google" id="ProtNLM"/>
    </source>
</evidence>
<accession>A0ABQ5LM05</accession>
<comment type="caution">
    <text evidence="1">The sequence shown here is derived from an EMBL/GenBank/DDBJ whole genome shotgun (WGS) entry which is preliminary data.</text>
</comment>
<evidence type="ECO:0000313" key="1">
    <source>
        <dbReference type="EMBL" id="GKX64666.1"/>
    </source>
</evidence>
<dbReference type="Proteomes" id="UP001059610">
    <property type="component" value="Unassembled WGS sequence"/>
</dbReference>
<organism evidence="1 2">
    <name type="scientific">Pragia fontium</name>
    <dbReference type="NCBI Taxonomy" id="82985"/>
    <lineage>
        <taxon>Bacteria</taxon>
        <taxon>Pseudomonadati</taxon>
        <taxon>Pseudomonadota</taxon>
        <taxon>Gammaproteobacteria</taxon>
        <taxon>Enterobacterales</taxon>
        <taxon>Budviciaceae</taxon>
        <taxon>Pragia</taxon>
    </lineage>
</organism>
<name>A0ABQ5LM05_9GAMM</name>
<gene>
    <name evidence="1" type="ORF">SOASR032_32350</name>
</gene>
<evidence type="ECO:0000313" key="2">
    <source>
        <dbReference type="Proteomes" id="UP001059610"/>
    </source>
</evidence>
<dbReference type="EMBL" id="BRLJ01000014">
    <property type="protein sequence ID" value="GKX64666.1"/>
    <property type="molecule type" value="Genomic_DNA"/>
</dbReference>
<keyword evidence="2" id="KW-1185">Reference proteome</keyword>
<proteinExistence type="predicted"/>
<protein>
    <recommendedName>
        <fullName evidence="3">Transposase</fullName>
    </recommendedName>
</protein>
<sequence length="56" mass="6447">MTISVLVMLNESFTLPDRKSRAVKIAKKKPKAMKPTYEKLNRLLQIINAASVIRYK</sequence>